<protein>
    <submittedName>
        <fullName evidence="2">Uncharacterized protein</fullName>
    </submittedName>
</protein>
<evidence type="ECO:0000313" key="2">
    <source>
        <dbReference type="EMBL" id="TGZ65499.1"/>
    </source>
</evidence>
<accession>A0A4S2LV81</accession>
<gene>
    <name evidence="2" type="ORF">CRM22_005855</name>
</gene>
<organism evidence="2 3">
    <name type="scientific">Opisthorchis felineus</name>
    <dbReference type="NCBI Taxonomy" id="147828"/>
    <lineage>
        <taxon>Eukaryota</taxon>
        <taxon>Metazoa</taxon>
        <taxon>Spiralia</taxon>
        <taxon>Lophotrochozoa</taxon>
        <taxon>Platyhelminthes</taxon>
        <taxon>Trematoda</taxon>
        <taxon>Digenea</taxon>
        <taxon>Opisthorchiida</taxon>
        <taxon>Opisthorchiata</taxon>
        <taxon>Opisthorchiidae</taxon>
        <taxon>Opisthorchis</taxon>
    </lineage>
</organism>
<keyword evidence="1" id="KW-1133">Transmembrane helix</keyword>
<proteinExistence type="predicted"/>
<comment type="caution">
    <text evidence="2">The sequence shown here is derived from an EMBL/GenBank/DDBJ whole genome shotgun (WGS) entry which is preliminary data.</text>
</comment>
<keyword evidence="1" id="KW-0472">Membrane</keyword>
<evidence type="ECO:0000313" key="3">
    <source>
        <dbReference type="Proteomes" id="UP000308267"/>
    </source>
</evidence>
<name>A0A4S2LV81_OPIFE</name>
<feature type="transmembrane region" description="Helical" evidence="1">
    <location>
        <begin position="56"/>
        <end position="79"/>
    </location>
</feature>
<evidence type="ECO:0000256" key="1">
    <source>
        <dbReference type="SAM" id="Phobius"/>
    </source>
</evidence>
<dbReference type="Proteomes" id="UP000308267">
    <property type="component" value="Unassembled WGS sequence"/>
</dbReference>
<reference evidence="2 3" key="1">
    <citation type="journal article" date="2019" name="BMC Genomics">
        <title>New insights from Opisthorchis felineus genome: update on genomics of the epidemiologically important liver flukes.</title>
        <authorList>
            <person name="Ershov N.I."/>
            <person name="Mordvinov V.A."/>
            <person name="Prokhortchouk E.B."/>
            <person name="Pakharukova M.Y."/>
            <person name="Gunbin K.V."/>
            <person name="Ustyantsev K."/>
            <person name="Genaev M.A."/>
            <person name="Blinov A.G."/>
            <person name="Mazur A."/>
            <person name="Boulygina E."/>
            <person name="Tsygankova S."/>
            <person name="Khrameeva E."/>
            <person name="Chekanov N."/>
            <person name="Fan G."/>
            <person name="Xiao A."/>
            <person name="Zhang H."/>
            <person name="Xu X."/>
            <person name="Yang H."/>
            <person name="Solovyev V."/>
            <person name="Lee S.M."/>
            <person name="Liu X."/>
            <person name="Afonnikov D.A."/>
            <person name="Skryabin K.G."/>
        </authorList>
    </citation>
    <scope>NUCLEOTIDE SEQUENCE [LARGE SCALE GENOMIC DNA]</scope>
    <source>
        <strain evidence="2">AK-0245</strain>
        <tissue evidence="2">Whole organism</tissue>
    </source>
</reference>
<keyword evidence="1" id="KW-0812">Transmembrane</keyword>
<sequence>MRMRMIGWIYSGRYQRFVTCCNKPGSRLSTAEIALHCMPIPAFLQSQTKISLWFRVSFKVLVVTVIQQSIIFQIILLFAKDAGFLRPASRDLCFAILVSAVSPEDFLVKR</sequence>
<keyword evidence="3" id="KW-1185">Reference proteome</keyword>
<dbReference type="AlphaFoldDB" id="A0A4S2LV81"/>
<dbReference type="EMBL" id="SJOL01006487">
    <property type="protein sequence ID" value="TGZ65499.1"/>
    <property type="molecule type" value="Genomic_DNA"/>
</dbReference>